<reference evidence="3 4" key="1">
    <citation type="submission" date="2022-03" db="EMBL/GenBank/DDBJ databases">
        <authorList>
            <person name="Nunn A."/>
            <person name="Chopra R."/>
            <person name="Nunn A."/>
            <person name="Contreras Garrido A."/>
        </authorList>
    </citation>
    <scope>NUCLEOTIDE SEQUENCE [LARGE SCALE GENOMIC DNA]</scope>
</reference>
<keyword evidence="1" id="KW-0472">Membrane</keyword>
<organism evidence="3 4">
    <name type="scientific">Thlaspi arvense</name>
    <name type="common">Field penny-cress</name>
    <dbReference type="NCBI Taxonomy" id="13288"/>
    <lineage>
        <taxon>Eukaryota</taxon>
        <taxon>Viridiplantae</taxon>
        <taxon>Streptophyta</taxon>
        <taxon>Embryophyta</taxon>
        <taxon>Tracheophyta</taxon>
        <taxon>Spermatophyta</taxon>
        <taxon>Magnoliopsida</taxon>
        <taxon>eudicotyledons</taxon>
        <taxon>Gunneridae</taxon>
        <taxon>Pentapetalae</taxon>
        <taxon>rosids</taxon>
        <taxon>malvids</taxon>
        <taxon>Brassicales</taxon>
        <taxon>Brassicaceae</taxon>
        <taxon>Thlaspideae</taxon>
        <taxon>Thlaspi</taxon>
    </lineage>
</organism>
<gene>
    <name evidence="3" type="ORF">TAV2_LOCUS23032</name>
</gene>
<dbReference type="Proteomes" id="UP000836841">
    <property type="component" value="Chromosome 7"/>
</dbReference>
<keyword evidence="4" id="KW-1185">Reference proteome</keyword>
<keyword evidence="1" id="KW-1133">Transmembrane helix</keyword>
<keyword evidence="1" id="KW-0812">Transmembrane</keyword>
<accession>A0AAU9TAY1</accession>
<name>A0AAU9TAY1_THLAR</name>
<keyword evidence="2" id="KW-0732">Signal</keyword>
<protein>
    <submittedName>
        <fullName evidence="3">Uncharacterized protein</fullName>
    </submittedName>
</protein>
<evidence type="ECO:0000313" key="3">
    <source>
        <dbReference type="EMBL" id="CAH2080106.1"/>
    </source>
</evidence>
<feature type="signal peptide" evidence="2">
    <location>
        <begin position="1"/>
        <end position="24"/>
    </location>
</feature>
<sequence length="69" mass="7078">MMMKKMLVQIALFCLLATIAAVSAQSSRVRSGTAAPAPGPSSSSTLFSATNMFTGLAFAAVALVLGLYH</sequence>
<proteinExistence type="predicted"/>
<evidence type="ECO:0000256" key="1">
    <source>
        <dbReference type="SAM" id="Phobius"/>
    </source>
</evidence>
<feature type="chain" id="PRO_5043661774" evidence="2">
    <location>
        <begin position="25"/>
        <end position="69"/>
    </location>
</feature>
<evidence type="ECO:0000313" key="4">
    <source>
        <dbReference type="Proteomes" id="UP000836841"/>
    </source>
</evidence>
<dbReference type="EMBL" id="OU466863">
    <property type="protein sequence ID" value="CAH2080106.1"/>
    <property type="molecule type" value="Genomic_DNA"/>
</dbReference>
<feature type="transmembrane region" description="Helical" evidence="1">
    <location>
        <begin position="48"/>
        <end position="68"/>
    </location>
</feature>
<dbReference type="AlphaFoldDB" id="A0AAU9TAY1"/>
<evidence type="ECO:0000256" key="2">
    <source>
        <dbReference type="SAM" id="SignalP"/>
    </source>
</evidence>